<dbReference type="SMART" id="SM00636">
    <property type="entry name" value="Glyco_18"/>
    <property type="match status" value="1"/>
</dbReference>
<dbReference type="Pfam" id="PF00553">
    <property type="entry name" value="CBM_2"/>
    <property type="match status" value="1"/>
</dbReference>
<dbReference type="OrthoDB" id="9775889at2"/>
<name>A0A4V0ZJB3_9ACTN</name>
<dbReference type="KEGG" id="strr:EKD16_05380"/>
<evidence type="ECO:0000256" key="3">
    <source>
        <dbReference type="ARBA" id="ARBA00022801"/>
    </source>
</evidence>
<dbReference type="AlphaFoldDB" id="A0A4V0ZJB3"/>
<dbReference type="Gene3D" id="2.60.40.290">
    <property type="match status" value="1"/>
</dbReference>
<proteinExistence type="inferred from homology"/>
<evidence type="ECO:0000256" key="1">
    <source>
        <dbReference type="ARBA" id="ARBA00000822"/>
    </source>
</evidence>
<dbReference type="PROSITE" id="PS01095">
    <property type="entry name" value="GH18_1"/>
    <property type="match status" value="1"/>
</dbReference>
<keyword evidence="3 6" id="KW-0378">Hydrolase</keyword>
<evidence type="ECO:0000256" key="6">
    <source>
        <dbReference type="RuleBase" id="RU000489"/>
    </source>
</evidence>
<evidence type="ECO:0000313" key="11">
    <source>
        <dbReference type="EMBL" id="QBI52882.1"/>
    </source>
</evidence>
<dbReference type="GO" id="GO:0008061">
    <property type="term" value="F:chitin binding"/>
    <property type="evidence" value="ECO:0007669"/>
    <property type="project" value="InterPro"/>
</dbReference>
<feature type="signal peptide" evidence="8">
    <location>
        <begin position="1"/>
        <end position="35"/>
    </location>
</feature>
<dbReference type="RefSeq" id="WP_131097352.1">
    <property type="nucleotide sequence ID" value="NZ_CP036455.1"/>
</dbReference>
<evidence type="ECO:0000256" key="8">
    <source>
        <dbReference type="SAM" id="SignalP"/>
    </source>
</evidence>
<organism evidence="11 12">
    <name type="scientific">Streptomonospora litoralis</name>
    <dbReference type="NCBI Taxonomy" id="2498135"/>
    <lineage>
        <taxon>Bacteria</taxon>
        <taxon>Bacillati</taxon>
        <taxon>Actinomycetota</taxon>
        <taxon>Actinomycetes</taxon>
        <taxon>Streptosporangiales</taxon>
        <taxon>Nocardiopsidaceae</taxon>
        <taxon>Streptomonospora</taxon>
    </lineage>
</organism>
<dbReference type="InterPro" id="IPR012291">
    <property type="entry name" value="CBM2_carb-bd_dom_sf"/>
</dbReference>
<dbReference type="EMBL" id="CP036455">
    <property type="protein sequence ID" value="QBI52882.1"/>
    <property type="molecule type" value="Genomic_DNA"/>
</dbReference>
<dbReference type="GO" id="GO:0006032">
    <property type="term" value="P:chitin catabolic process"/>
    <property type="evidence" value="ECO:0007669"/>
    <property type="project" value="UniProtKB-KW"/>
</dbReference>
<dbReference type="Proteomes" id="UP000292235">
    <property type="component" value="Chromosome"/>
</dbReference>
<dbReference type="GO" id="GO:0008843">
    <property type="term" value="F:endochitinase activity"/>
    <property type="evidence" value="ECO:0007669"/>
    <property type="project" value="UniProtKB-EC"/>
</dbReference>
<dbReference type="Gene3D" id="3.10.50.10">
    <property type="match status" value="1"/>
</dbReference>
<dbReference type="InterPro" id="IPR001223">
    <property type="entry name" value="Glyco_hydro18_cat"/>
</dbReference>
<dbReference type="InterPro" id="IPR001919">
    <property type="entry name" value="CBD2"/>
</dbReference>
<comment type="catalytic activity">
    <reaction evidence="1">
        <text>Random endo-hydrolysis of N-acetyl-beta-D-glucosaminide (1-&gt;4)-beta-linkages in chitin and chitodextrins.</text>
        <dbReference type="EC" id="3.2.1.14"/>
    </reaction>
</comment>
<dbReference type="Pfam" id="PF00704">
    <property type="entry name" value="Glyco_hydro_18"/>
    <property type="match status" value="1"/>
</dbReference>
<evidence type="ECO:0000256" key="7">
    <source>
        <dbReference type="RuleBase" id="RU004453"/>
    </source>
</evidence>
<evidence type="ECO:0000256" key="4">
    <source>
        <dbReference type="ARBA" id="ARBA00023024"/>
    </source>
</evidence>
<keyword evidence="4" id="KW-0119">Carbohydrate metabolism</keyword>
<dbReference type="EC" id="3.2.1.14" evidence="2"/>
<gene>
    <name evidence="11" type="primary">chiC</name>
    <name evidence="11" type="ORF">EKD16_05380</name>
</gene>
<reference evidence="11 12" key="1">
    <citation type="submission" date="2019-02" db="EMBL/GenBank/DDBJ databases">
        <authorList>
            <person name="Khodamoradi S."/>
            <person name="Hahnke R.L."/>
            <person name="Kaempfer P."/>
            <person name="Schumann P."/>
            <person name="Rohde M."/>
            <person name="Steinert M."/>
            <person name="Luzhetskyy A."/>
            <person name="Wink J."/>
            <person name="Ruckert C."/>
        </authorList>
    </citation>
    <scope>NUCLEOTIDE SEQUENCE [LARGE SCALE GENOMIC DNA]</scope>
    <source>
        <strain evidence="11 12">M2</strain>
    </source>
</reference>
<keyword evidence="4" id="KW-0624">Polysaccharide degradation</keyword>
<dbReference type="InterPro" id="IPR008965">
    <property type="entry name" value="CBM2/CBM3_carb-bd_dom_sf"/>
</dbReference>
<keyword evidence="8" id="KW-0732">Signal</keyword>
<dbReference type="InterPro" id="IPR050314">
    <property type="entry name" value="Glycosyl_Hydrlase_18"/>
</dbReference>
<dbReference type="InterPro" id="IPR017853">
    <property type="entry name" value="GH"/>
</dbReference>
<dbReference type="SMART" id="SM00637">
    <property type="entry name" value="CBD_II"/>
    <property type="match status" value="1"/>
</dbReference>
<feature type="domain" description="GH18" evidence="10">
    <location>
        <begin position="147"/>
        <end position="555"/>
    </location>
</feature>
<dbReference type="SUPFAM" id="SSF54556">
    <property type="entry name" value="Chitinase insertion domain"/>
    <property type="match status" value="1"/>
</dbReference>
<dbReference type="SUPFAM" id="SSF51445">
    <property type="entry name" value="(Trans)glycosidases"/>
    <property type="match status" value="1"/>
</dbReference>
<keyword evidence="4" id="KW-0146">Chitin degradation</keyword>
<dbReference type="InterPro" id="IPR001579">
    <property type="entry name" value="Glyco_hydro_18_chit_AS"/>
</dbReference>
<evidence type="ECO:0000256" key="2">
    <source>
        <dbReference type="ARBA" id="ARBA00012729"/>
    </source>
</evidence>
<dbReference type="InterPro" id="IPR029070">
    <property type="entry name" value="Chitinase_insertion_sf"/>
</dbReference>
<dbReference type="PROSITE" id="PS51173">
    <property type="entry name" value="CBM2"/>
    <property type="match status" value="1"/>
</dbReference>
<feature type="domain" description="CBM2" evidence="9">
    <location>
        <begin position="29"/>
        <end position="145"/>
    </location>
</feature>
<dbReference type="PANTHER" id="PTHR11177:SF317">
    <property type="entry name" value="CHITINASE 12-RELATED"/>
    <property type="match status" value="1"/>
</dbReference>
<evidence type="ECO:0000313" key="12">
    <source>
        <dbReference type="Proteomes" id="UP000292235"/>
    </source>
</evidence>
<accession>A0A4V0ZJB3</accession>
<dbReference type="PANTHER" id="PTHR11177">
    <property type="entry name" value="CHITINASE"/>
    <property type="match status" value="1"/>
</dbReference>
<comment type="similarity">
    <text evidence="7">Belongs to the glycosyl hydrolase 18 family.</text>
</comment>
<dbReference type="InterPro" id="IPR011583">
    <property type="entry name" value="Chitinase_II/V-like_cat"/>
</dbReference>
<dbReference type="GO" id="GO:0030247">
    <property type="term" value="F:polysaccharide binding"/>
    <property type="evidence" value="ECO:0007669"/>
    <property type="project" value="UniProtKB-UniRule"/>
</dbReference>
<dbReference type="GO" id="GO:0005975">
    <property type="term" value="P:carbohydrate metabolic process"/>
    <property type="evidence" value="ECO:0007669"/>
    <property type="project" value="InterPro"/>
</dbReference>
<keyword evidence="12" id="KW-1185">Reference proteome</keyword>
<feature type="chain" id="PRO_5020819858" description="chitinase" evidence="8">
    <location>
        <begin position="36"/>
        <end position="556"/>
    </location>
</feature>
<evidence type="ECO:0000256" key="5">
    <source>
        <dbReference type="ARBA" id="ARBA00023295"/>
    </source>
</evidence>
<dbReference type="SUPFAM" id="SSF49384">
    <property type="entry name" value="Carbohydrate-binding domain"/>
    <property type="match status" value="1"/>
</dbReference>
<protein>
    <recommendedName>
        <fullName evidence="2">chitinase</fullName>
        <ecNumber evidence="2">3.2.1.14</ecNumber>
    </recommendedName>
</protein>
<dbReference type="CDD" id="cd06548">
    <property type="entry name" value="GH18_chitinase"/>
    <property type="match status" value="1"/>
</dbReference>
<dbReference type="Gene3D" id="3.20.20.80">
    <property type="entry name" value="Glycosidases"/>
    <property type="match status" value="1"/>
</dbReference>
<sequence precursor="true">MPTPRLRTPARLSAAAAIVLAVPLISVLQATTAAADTVSGQVTVEHVENARWPGGYQSRITVANGTDAPLRDWTVQFSLPEGAQVHQMWNADLTESADGYTVTPPHWGAAIPAGESYTFGYNGTRSGRDTDFTSCTVDGAPCSGDEYRQVGYFTQWGAADRGYLVKDLVESGQAGRLTHLNYAFANLDEDGRCFMSDEEGRGDAHADYGRVHTAAESVDGVADEPGQELRGNFNQLRELKERFPGLRVSIAIGGWAWSDHFSDAALPKNREAAVESCIDMFLRGNLPELNGAGGKGAAAGVFDGIDLDWEWPATPGEPGNVIRPEDKENYTALVREFRDQLDALEREKGRNFDLTAFVPANTGAIDAGYEVDKLADEFDFMNVQGYDFTGAWSPTTGHQSNVRVPEDSPAESPRSYETVVQAYLDRGAQPEDLVMGVPFYGRGWSGVQPGPRGDGLWSEAGGAADGKWEPGFNDYKVLKHYADTEGFTLHRDEHAGTAWLYDGTEFWNFDDPTAIAQKASWAREAGLSGAMAWSLDGDDSRGSLFRALDGELNGRG</sequence>
<dbReference type="PROSITE" id="PS51910">
    <property type="entry name" value="GH18_2"/>
    <property type="match status" value="1"/>
</dbReference>
<evidence type="ECO:0000259" key="9">
    <source>
        <dbReference type="PROSITE" id="PS51173"/>
    </source>
</evidence>
<keyword evidence="5 6" id="KW-0326">Glycosidase</keyword>
<evidence type="ECO:0000259" key="10">
    <source>
        <dbReference type="PROSITE" id="PS51910"/>
    </source>
</evidence>